<dbReference type="Proteomes" id="UP000075655">
    <property type="component" value="Unassembled WGS sequence"/>
</dbReference>
<dbReference type="EC" id="3.1.3.2" evidence="1"/>
<dbReference type="EMBL" id="LHZG01000151">
    <property type="protein sequence ID" value="KXV19309.1"/>
    <property type="molecule type" value="Genomic_DNA"/>
</dbReference>
<name>A0A149RXX3_GLUOY</name>
<accession>A0A149RXX3</accession>
<feature type="domain" description="Phosphatidic acid phosphatase type 2/haloperoxidase" evidence="3">
    <location>
        <begin position="110"/>
        <end position="220"/>
    </location>
</feature>
<evidence type="ECO:0000256" key="2">
    <source>
        <dbReference type="SAM" id="SignalP"/>
    </source>
</evidence>
<dbReference type="InterPro" id="IPR000326">
    <property type="entry name" value="PAP2/HPO"/>
</dbReference>
<evidence type="ECO:0000313" key="5">
    <source>
        <dbReference type="Proteomes" id="UP000075655"/>
    </source>
</evidence>
<dbReference type="PATRIC" id="fig|442.8.peg.2555"/>
<protein>
    <recommendedName>
        <fullName evidence="1">Acid phosphatase</fullName>
        <ecNumber evidence="1">3.1.3.2</ecNumber>
    </recommendedName>
</protein>
<comment type="caution">
    <text evidence="4">The sequence shown here is derived from an EMBL/GenBank/DDBJ whole genome shotgun (WGS) entry which is preliminary data.</text>
</comment>
<dbReference type="Pfam" id="PF01569">
    <property type="entry name" value="PAP2"/>
    <property type="match status" value="1"/>
</dbReference>
<comment type="similarity">
    <text evidence="1">Belongs to the class A bacterial acid phosphatase family.</text>
</comment>
<dbReference type="SUPFAM" id="SSF48317">
    <property type="entry name" value="Acid phosphatase/Vanadium-dependent haloperoxidase"/>
    <property type="match status" value="1"/>
</dbReference>
<dbReference type="AlphaFoldDB" id="A0A149RXX3"/>
<dbReference type="GO" id="GO:0003993">
    <property type="term" value="F:acid phosphatase activity"/>
    <property type="evidence" value="ECO:0007669"/>
    <property type="project" value="UniProtKB-EC"/>
</dbReference>
<dbReference type="PIRSF" id="PIRSF000897">
    <property type="entry name" value="Acid_Ptase_ClsA"/>
    <property type="match status" value="1"/>
</dbReference>
<evidence type="ECO:0000313" key="4">
    <source>
        <dbReference type="EMBL" id="KXV19309.1"/>
    </source>
</evidence>
<dbReference type="InterPro" id="IPR001011">
    <property type="entry name" value="Acid_Pase_classA_bac"/>
</dbReference>
<feature type="signal peptide" evidence="2">
    <location>
        <begin position="1"/>
        <end position="19"/>
    </location>
</feature>
<dbReference type="SMART" id="SM00014">
    <property type="entry name" value="acidPPc"/>
    <property type="match status" value="1"/>
</dbReference>
<dbReference type="PRINTS" id="PR00483">
    <property type="entry name" value="BACPHPHTASE"/>
</dbReference>
<dbReference type="RefSeq" id="WP_062500714.1">
    <property type="nucleotide sequence ID" value="NZ_LHZG01000151.1"/>
</dbReference>
<dbReference type="PROSITE" id="PS51257">
    <property type="entry name" value="PROKAR_LIPOPROTEIN"/>
    <property type="match status" value="1"/>
</dbReference>
<sequence length="265" mass="28207">MSKILHTVAVLSACGILLSACSTTPRQTGHIGSSLESSVDARLVLPPPPVAGGAAQADDDRVFHETRALQGTPRWTLAQHDANLHTAQVVRSFACTVGTPLDLTKMPHFEALAKMTRKAIMHRTSEAKNFWHRTRPFVGTDLPVCTLTNDLGPHSSYPSGHATEGYSVALLLAHLLPERASLILQRGRVFGESRIVCGAHWKSDVVAGLLNASTQMDALLAQPALQPDLAAAREELQTSLSHSVAPPAEECAAEADAAAHSILSD</sequence>
<gene>
    <name evidence="4" type="ORF">AD934_05115</name>
</gene>
<dbReference type="CDD" id="cd03397">
    <property type="entry name" value="PAP2_acid_phosphatase"/>
    <property type="match status" value="1"/>
</dbReference>
<organism evidence="4 5">
    <name type="scientific">Gluconobacter oxydans</name>
    <name type="common">Gluconobacter suboxydans</name>
    <dbReference type="NCBI Taxonomy" id="442"/>
    <lineage>
        <taxon>Bacteria</taxon>
        <taxon>Pseudomonadati</taxon>
        <taxon>Pseudomonadota</taxon>
        <taxon>Alphaproteobacteria</taxon>
        <taxon>Acetobacterales</taxon>
        <taxon>Acetobacteraceae</taxon>
        <taxon>Gluconobacter</taxon>
    </lineage>
</organism>
<dbReference type="InterPro" id="IPR036938">
    <property type="entry name" value="PAP2/HPO_sf"/>
</dbReference>
<feature type="chain" id="PRO_5007553970" description="Acid phosphatase" evidence="2">
    <location>
        <begin position="20"/>
        <end position="265"/>
    </location>
</feature>
<reference evidence="4 5" key="1">
    <citation type="submission" date="2015-06" db="EMBL/GenBank/DDBJ databases">
        <title>Improved classification and identification of acetic acid bacteria using matrix-assisted laser desorption/ionization time-of-flight mass spectrometry; Gluconobacter nephelii and Gluconobacter uchimurae are later heterotypic synonyms of Gluconobacter japonicus and Gluconobacter oxydans, respectively.</title>
        <authorList>
            <person name="Li L."/>
            <person name="Cleenwerck I."/>
            <person name="De Vuyst L."/>
            <person name="Vandamme P."/>
        </authorList>
    </citation>
    <scope>NUCLEOTIDE SEQUENCE [LARGE SCALE GENOMIC DNA]</scope>
    <source>
        <strain evidence="4 5">LMG 1676</strain>
    </source>
</reference>
<keyword evidence="2" id="KW-0732">Signal</keyword>
<evidence type="ECO:0000256" key="1">
    <source>
        <dbReference type="PIRNR" id="PIRNR000897"/>
    </source>
</evidence>
<keyword evidence="1" id="KW-0378">Hydrolase</keyword>
<comment type="catalytic activity">
    <reaction evidence="1">
        <text>a phosphate monoester + H2O = an alcohol + phosphate</text>
        <dbReference type="Rhea" id="RHEA:15017"/>
        <dbReference type="ChEBI" id="CHEBI:15377"/>
        <dbReference type="ChEBI" id="CHEBI:30879"/>
        <dbReference type="ChEBI" id="CHEBI:43474"/>
        <dbReference type="ChEBI" id="CHEBI:67140"/>
        <dbReference type="EC" id="3.1.3.2"/>
    </reaction>
</comment>
<dbReference type="GO" id="GO:0030288">
    <property type="term" value="C:outer membrane-bounded periplasmic space"/>
    <property type="evidence" value="ECO:0007669"/>
    <property type="project" value="InterPro"/>
</dbReference>
<proteinExistence type="inferred from homology"/>
<dbReference type="Gene3D" id="1.20.144.10">
    <property type="entry name" value="Phosphatidic acid phosphatase type 2/haloperoxidase"/>
    <property type="match status" value="1"/>
</dbReference>
<evidence type="ECO:0000259" key="3">
    <source>
        <dbReference type="SMART" id="SM00014"/>
    </source>
</evidence>